<feature type="region of interest" description="Disordered" evidence="2">
    <location>
        <begin position="244"/>
        <end position="289"/>
    </location>
</feature>
<dbReference type="STRING" id="53326.A0A016S022"/>
<comment type="caution">
    <text evidence="3">The sequence shown here is derived from an EMBL/GenBank/DDBJ whole genome shotgun (WGS) entry which is preliminary data.</text>
</comment>
<dbReference type="EMBL" id="JARK01001662">
    <property type="protein sequence ID" value="EYB83963.1"/>
    <property type="molecule type" value="Genomic_DNA"/>
</dbReference>
<keyword evidence="1" id="KW-0175">Coiled coil</keyword>
<sequence>MRRLLLLATVVVAQPRNPHKESIRFCEAYVQCAAVALLEERLCLGNSLLRPYWLPDSRDKHNCHEKLRNDYIKLEKMEEKLDMMLTSCLIKNSLPFTDQQMKQCDSATLKSAARFSYGRSIYYVPTHCFTGVEKRRERECGRVQSCCAAVSKCSSISTDSELAKSINEVRIQMRKRAKDCENGIPIEKLVLPPGYAPTQQDDASAPSTSGYVTVNFNEAGSKKQEEARADDGGGYVNVHISTADHSGYDNKASEYQGRNGKETLGGDSSNSGYDQGETVGQVSSPVGDGDYEKVKFPHISNREGGPRSELTEENGSLTISSKPRLSFPGDVVAVATREGVVVVDLHGKDANSNHTTHKPFPRNNKTHDENFEHAMKNTIEYKARIEQMNRGEAARQGLESLLQAGQAVGKVSANPVGHPGAVEPAVPKVSGSMRSFEMTDDQPDDDQRRGEFVTSSPVIFVGKNDSSSRVLNQSGDCGSAMKTPTKKLQVILALLGERNDSDDMKEIKHLIEEWHKSFRHKVVSAKEKAKKAEISKALEELVNKFDRVNLQLIRNANTAEPKHKFDREGHLDQSEGHDNRIVFEDGVEKLILTGGDATMDMSVDSAVQGHEKTDSSSKESDIIHDWSNEEYKRELEKYKKAHHINSTGERRNETSCDLYMRCRNQMHLAVDSCAWRFASSKILPSLAESAESLLYKGEEFCDPAEQPLYEELYEMVIKRNTGLRKCLDKKNEIFFASSVCIPYSASEHVLFSSAFLRLLSEDYKHSSECFRDANLIQEKCTKLRECCPNFDSCRQETMDITLEQAIISKTAQLNEDKQNCLKQKAREAFKMTLRELLGKGGRGTLQKLKRGELGLDIARGAQVLARLR</sequence>
<dbReference type="Proteomes" id="UP000024635">
    <property type="component" value="Unassembled WGS sequence"/>
</dbReference>
<name>A0A016S022_9BILA</name>
<organism evidence="3 4">
    <name type="scientific">Ancylostoma ceylanicum</name>
    <dbReference type="NCBI Taxonomy" id="53326"/>
    <lineage>
        <taxon>Eukaryota</taxon>
        <taxon>Metazoa</taxon>
        <taxon>Ecdysozoa</taxon>
        <taxon>Nematoda</taxon>
        <taxon>Chromadorea</taxon>
        <taxon>Rhabditida</taxon>
        <taxon>Rhabditina</taxon>
        <taxon>Rhabditomorpha</taxon>
        <taxon>Strongyloidea</taxon>
        <taxon>Ancylostomatidae</taxon>
        <taxon>Ancylostomatinae</taxon>
        <taxon>Ancylostoma</taxon>
    </lineage>
</organism>
<protein>
    <submittedName>
        <fullName evidence="3">Uncharacterized protein</fullName>
    </submittedName>
</protein>
<evidence type="ECO:0000313" key="3">
    <source>
        <dbReference type="EMBL" id="EYB83963.1"/>
    </source>
</evidence>
<evidence type="ECO:0000256" key="1">
    <source>
        <dbReference type="SAM" id="Coils"/>
    </source>
</evidence>
<reference evidence="4" key="1">
    <citation type="journal article" date="2015" name="Nat. Genet.">
        <title>The genome and transcriptome of the zoonotic hookworm Ancylostoma ceylanicum identify infection-specific gene families.</title>
        <authorList>
            <person name="Schwarz E.M."/>
            <person name="Hu Y."/>
            <person name="Antoshechkin I."/>
            <person name="Miller M.M."/>
            <person name="Sternberg P.W."/>
            <person name="Aroian R.V."/>
        </authorList>
    </citation>
    <scope>NUCLEOTIDE SEQUENCE</scope>
    <source>
        <strain evidence="4">HY135</strain>
    </source>
</reference>
<evidence type="ECO:0000313" key="4">
    <source>
        <dbReference type="Proteomes" id="UP000024635"/>
    </source>
</evidence>
<proteinExistence type="predicted"/>
<gene>
    <name evidence="3" type="primary">Acey_s0326.g2576</name>
    <name evidence="3" type="synonym">Acey-C15F1.2</name>
    <name evidence="3" type="ORF">Y032_0326g2576</name>
</gene>
<dbReference type="OrthoDB" id="5808079at2759"/>
<accession>A0A016S022</accession>
<keyword evidence="4" id="KW-1185">Reference proteome</keyword>
<dbReference type="AlphaFoldDB" id="A0A016S022"/>
<feature type="region of interest" description="Disordered" evidence="2">
    <location>
        <begin position="349"/>
        <end position="368"/>
    </location>
</feature>
<evidence type="ECO:0000256" key="2">
    <source>
        <dbReference type="SAM" id="MobiDB-lite"/>
    </source>
</evidence>
<feature type="coiled-coil region" evidence="1">
    <location>
        <begin position="524"/>
        <end position="551"/>
    </location>
</feature>
<feature type="compositionally biased region" description="Polar residues" evidence="2">
    <location>
        <begin position="266"/>
        <end position="284"/>
    </location>
</feature>